<name>A0A1H3F8M2_9PROT</name>
<feature type="domain" description="Disulphide bond isomerase DsbC/G N-terminal" evidence="8">
    <location>
        <begin position="20"/>
        <end position="86"/>
    </location>
</feature>
<dbReference type="InterPro" id="IPR051470">
    <property type="entry name" value="Thiol:disulfide_interchange"/>
</dbReference>
<keyword evidence="3 7" id="KW-0732">Signal</keyword>
<dbReference type="InterPro" id="IPR033954">
    <property type="entry name" value="DiS-bond_Isoase_DsbC/G"/>
</dbReference>
<dbReference type="AlphaFoldDB" id="A0A1H3F8M2"/>
<evidence type="ECO:0000256" key="2">
    <source>
        <dbReference type="ARBA" id="ARBA00009813"/>
    </source>
</evidence>
<gene>
    <name evidence="10" type="ORF">SAMN05421881_101113</name>
</gene>
<dbReference type="Gene3D" id="3.10.450.70">
    <property type="entry name" value="Disulphide bond isomerase, DsbC/G, N-terminal"/>
    <property type="match status" value="1"/>
</dbReference>
<dbReference type="SUPFAM" id="SSF52833">
    <property type="entry name" value="Thioredoxin-like"/>
    <property type="match status" value="1"/>
</dbReference>
<dbReference type="InterPro" id="IPR009094">
    <property type="entry name" value="DiS-bond_isomerase_DsbC/G_N_sf"/>
</dbReference>
<feature type="signal peptide" evidence="7">
    <location>
        <begin position="1"/>
        <end position="20"/>
    </location>
</feature>
<keyword evidence="5" id="KW-1015">Disulfide bond</keyword>
<feature type="domain" description="Thioredoxin-like fold" evidence="9">
    <location>
        <begin position="110"/>
        <end position="235"/>
    </location>
</feature>
<dbReference type="InterPro" id="IPR036249">
    <property type="entry name" value="Thioredoxin-like_sf"/>
</dbReference>
<dbReference type="Pfam" id="PF10411">
    <property type="entry name" value="DsbC_N"/>
    <property type="match status" value="1"/>
</dbReference>
<keyword evidence="4 7" id="KW-0574">Periplasm</keyword>
<dbReference type="OrthoDB" id="12976at2"/>
<sequence length="241" mass="26738">MATRPIAWVLGMVVSLSVQATDTATEVAQRLRTLYPATTITRVNESRIAGLFEVVMGKNIAYADPSARYLIFGHLFDMAEQRDLTADVLATLNRIDVSVLPIEDAIEVVRGRGERKLFVFSDPDCPYCRQLENELPKLDNVSIYTYLFPIAQLHPDAWDKARRVWCAQDRVAAWEALMHQGKLPESADESDCEHPIARNISLAGRLGIDATPTLILEDGTLLQGYRSAAEIAALLTEGARP</sequence>
<keyword evidence="11" id="KW-1185">Reference proteome</keyword>
<comment type="function">
    <text evidence="7">Required for disulfide bond formation in some periplasmic proteins. Acts by transferring its disulfide bond to other proteins and is reduced in the process.</text>
</comment>
<evidence type="ECO:0000256" key="3">
    <source>
        <dbReference type="ARBA" id="ARBA00022729"/>
    </source>
</evidence>
<proteinExistence type="inferred from homology"/>
<dbReference type="InterPro" id="IPR018950">
    <property type="entry name" value="DiS-bond_isomerase_DsbC/G_N"/>
</dbReference>
<dbReference type="Proteomes" id="UP000198640">
    <property type="component" value="Unassembled WGS sequence"/>
</dbReference>
<evidence type="ECO:0000256" key="7">
    <source>
        <dbReference type="RuleBase" id="RU364038"/>
    </source>
</evidence>
<feature type="chain" id="PRO_5011328420" description="Thiol:disulfide interchange protein" evidence="7">
    <location>
        <begin position="21"/>
        <end position="241"/>
    </location>
</feature>
<dbReference type="GO" id="GO:0042597">
    <property type="term" value="C:periplasmic space"/>
    <property type="evidence" value="ECO:0007669"/>
    <property type="project" value="UniProtKB-SubCell"/>
</dbReference>
<dbReference type="PANTHER" id="PTHR35272:SF3">
    <property type="entry name" value="THIOL:DISULFIDE INTERCHANGE PROTEIN DSBC"/>
    <property type="match status" value="1"/>
</dbReference>
<evidence type="ECO:0000256" key="1">
    <source>
        <dbReference type="ARBA" id="ARBA00004418"/>
    </source>
</evidence>
<dbReference type="PANTHER" id="PTHR35272">
    <property type="entry name" value="THIOL:DISULFIDE INTERCHANGE PROTEIN DSBC-RELATED"/>
    <property type="match status" value="1"/>
</dbReference>
<dbReference type="STRING" id="44576.SAMN05421881_101113"/>
<dbReference type="Pfam" id="PF13098">
    <property type="entry name" value="Thioredoxin_2"/>
    <property type="match status" value="1"/>
</dbReference>
<keyword evidence="6 7" id="KW-0676">Redox-active center</keyword>
<evidence type="ECO:0000313" key="11">
    <source>
        <dbReference type="Proteomes" id="UP000198640"/>
    </source>
</evidence>
<evidence type="ECO:0000313" key="10">
    <source>
        <dbReference type="EMBL" id="SDX87322.1"/>
    </source>
</evidence>
<dbReference type="CDD" id="cd03020">
    <property type="entry name" value="DsbA_DsbC_DsbG"/>
    <property type="match status" value="1"/>
</dbReference>
<dbReference type="RefSeq" id="WP_090412417.1">
    <property type="nucleotide sequence ID" value="NZ_FNOY01000011.1"/>
</dbReference>
<organism evidence="10 11">
    <name type="scientific">Nitrosomonas halophila</name>
    <dbReference type="NCBI Taxonomy" id="44576"/>
    <lineage>
        <taxon>Bacteria</taxon>
        <taxon>Pseudomonadati</taxon>
        <taxon>Pseudomonadota</taxon>
        <taxon>Betaproteobacteria</taxon>
        <taxon>Nitrosomonadales</taxon>
        <taxon>Nitrosomonadaceae</taxon>
        <taxon>Nitrosomonas</taxon>
    </lineage>
</organism>
<dbReference type="InterPro" id="IPR012336">
    <property type="entry name" value="Thioredoxin-like_fold"/>
</dbReference>
<comment type="subcellular location">
    <subcellularLocation>
        <location evidence="1 7">Periplasm</location>
    </subcellularLocation>
</comment>
<dbReference type="SUPFAM" id="SSF54423">
    <property type="entry name" value="DsbC/DsbG N-terminal domain-like"/>
    <property type="match status" value="1"/>
</dbReference>
<dbReference type="EMBL" id="FNOY01000011">
    <property type="protein sequence ID" value="SDX87322.1"/>
    <property type="molecule type" value="Genomic_DNA"/>
</dbReference>
<reference evidence="10 11" key="1">
    <citation type="submission" date="2016-10" db="EMBL/GenBank/DDBJ databases">
        <authorList>
            <person name="de Groot N.N."/>
        </authorList>
    </citation>
    <scope>NUCLEOTIDE SEQUENCE [LARGE SCALE GENOMIC DNA]</scope>
    <source>
        <strain evidence="10 11">Nm1</strain>
    </source>
</reference>
<evidence type="ECO:0000256" key="5">
    <source>
        <dbReference type="ARBA" id="ARBA00023157"/>
    </source>
</evidence>
<evidence type="ECO:0000256" key="6">
    <source>
        <dbReference type="ARBA" id="ARBA00023284"/>
    </source>
</evidence>
<evidence type="ECO:0000256" key="4">
    <source>
        <dbReference type="ARBA" id="ARBA00022764"/>
    </source>
</evidence>
<accession>A0A1H3F8M2</accession>
<protein>
    <recommendedName>
        <fullName evidence="7">Thiol:disulfide interchange protein</fullName>
    </recommendedName>
</protein>
<evidence type="ECO:0000259" key="8">
    <source>
        <dbReference type="Pfam" id="PF10411"/>
    </source>
</evidence>
<evidence type="ECO:0000259" key="9">
    <source>
        <dbReference type="Pfam" id="PF13098"/>
    </source>
</evidence>
<dbReference type="Gene3D" id="3.40.30.10">
    <property type="entry name" value="Glutaredoxin"/>
    <property type="match status" value="1"/>
</dbReference>
<comment type="similarity">
    <text evidence="2 7">Belongs to the thioredoxin family. DsbC subfamily.</text>
</comment>